<dbReference type="InterPro" id="IPR044730">
    <property type="entry name" value="RNase_H-like_dom_plant"/>
</dbReference>
<dbReference type="InterPro" id="IPR012337">
    <property type="entry name" value="RNaseH-like_sf"/>
</dbReference>
<name>A0ABR2Q5M7_9ROSI</name>
<dbReference type="SUPFAM" id="SSF53098">
    <property type="entry name" value="Ribonuclease H-like"/>
    <property type="match status" value="1"/>
</dbReference>
<evidence type="ECO:0000259" key="2">
    <source>
        <dbReference type="Pfam" id="PF13456"/>
    </source>
</evidence>
<sequence>MPGTLERMQCHFQWSTPFLDLMLHFPSSSKLERNPVEDPLLLWITGGPGCSSLSGFFFEIGPLRFNMVEYNGSLPTFFLNPYAWTKVSSIIFLDAPVGTGFSYSTTPEGFKTGDMKHAISCYKFLMKWLESHPMFITNPLYVAGDSYSGLIVPIITQAISDGSYVLIPGYLLGNPFADGKFDFNSRIPYYNRMALISDELYESAKRNCKGEYIEVDADNKWCANDLQTISECTARINEVHILEPYCPSESPEVNIVENNRKYLIETHEDSLHMPTGYPQFGCRNYYFYLLKVWANDISVQKALHIRMGTIKEWIRCNRSMDYENDVQSALSYHLRLNTRGYRALIFSGDHDLVFPYVGTETWIKTLNFSIVDDWRPWFVDGQVGGYLRKYGNDFTFATVKARVQIVGAGHTAPEYNPKECFAMFNRWISQQPLSGFIRTWFLMPMQLNGTFLGPCEELEIGMMLSSTMLLLHLMEHFIKASPGSDTIMQAFLKPRPPSGLLHDHNSSWISRFQKPVGKTSSLQAELWAIYIGLHFAWEQGFNILRVQSDCAEAVSLLCVPRANVSKIPLVQAIAKLQLRNWVIDIIWIPRDNNLPAYLLAKNMSFFHYDLIPLDSPLVSLLLFLMLML</sequence>
<dbReference type="InterPro" id="IPR029058">
    <property type="entry name" value="AB_hydrolase_fold"/>
</dbReference>
<reference evidence="3 4" key="1">
    <citation type="journal article" date="2024" name="G3 (Bethesda)">
        <title>Genome assembly of Hibiscus sabdariffa L. provides insights into metabolisms of medicinal natural products.</title>
        <authorList>
            <person name="Kim T."/>
        </authorList>
    </citation>
    <scope>NUCLEOTIDE SEQUENCE [LARGE SCALE GENOMIC DNA]</scope>
    <source>
        <strain evidence="3">TK-2024</strain>
        <tissue evidence="3">Old leaves</tissue>
    </source>
</reference>
<gene>
    <name evidence="3" type="ORF">V6N11_076019</name>
</gene>
<dbReference type="PANTHER" id="PTHR11802">
    <property type="entry name" value="SERINE PROTEASE FAMILY S10 SERINE CARBOXYPEPTIDASE"/>
    <property type="match status" value="1"/>
</dbReference>
<dbReference type="InterPro" id="IPR002156">
    <property type="entry name" value="RNaseH_domain"/>
</dbReference>
<evidence type="ECO:0000313" key="3">
    <source>
        <dbReference type="EMBL" id="KAK8995760.1"/>
    </source>
</evidence>
<dbReference type="Proteomes" id="UP001396334">
    <property type="component" value="Unassembled WGS sequence"/>
</dbReference>
<organism evidence="3 4">
    <name type="scientific">Hibiscus sabdariffa</name>
    <name type="common">roselle</name>
    <dbReference type="NCBI Taxonomy" id="183260"/>
    <lineage>
        <taxon>Eukaryota</taxon>
        <taxon>Viridiplantae</taxon>
        <taxon>Streptophyta</taxon>
        <taxon>Embryophyta</taxon>
        <taxon>Tracheophyta</taxon>
        <taxon>Spermatophyta</taxon>
        <taxon>Magnoliopsida</taxon>
        <taxon>eudicotyledons</taxon>
        <taxon>Gunneridae</taxon>
        <taxon>Pentapetalae</taxon>
        <taxon>rosids</taxon>
        <taxon>malvids</taxon>
        <taxon>Malvales</taxon>
        <taxon>Malvaceae</taxon>
        <taxon>Malvoideae</taxon>
        <taxon>Hibiscus</taxon>
    </lineage>
</organism>
<dbReference type="SUPFAM" id="SSF53474">
    <property type="entry name" value="alpha/beta-Hydrolases"/>
    <property type="match status" value="1"/>
</dbReference>
<protein>
    <recommendedName>
        <fullName evidence="2">RNase H type-1 domain-containing protein</fullName>
    </recommendedName>
</protein>
<dbReference type="Gene3D" id="3.30.420.10">
    <property type="entry name" value="Ribonuclease H-like superfamily/Ribonuclease H"/>
    <property type="match status" value="1"/>
</dbReference>
<evidence type="ECO:0000313" key="4">
    <source>
        <dbReference type="Proteomes" id="UP001396334"/>
    </source>
</evidence>
<dbReference type="InterPro" id="IPR036397">
    <property type="entry name" value="RNaseH_sf"/>
</dbReference>
<comment type="similarity">
    <text evidence="1">Belongs to the peptidase S10 family.</text>
</comment>
<dbReference type="CDD" id="cd06222">
    <property type="entry name" value="RNase_H_like"/>
    <property type="match status" value="1"/>
</dbReference>
<dbReference type="Gene3D" id="3.40.50.1820">
    <property type="entry name" value="alpha/beta hydrolase"/>
    <property type="match status" value="1"/>
</dbReference>
<dbReference type="PRINTS" id="PR00724">
    <property type="entry name" value="CRBOXYPTASEC"/>
</dbReference>
<evidence type="ECO:0000256" key="1">
    <source>
        <dbReference type="ARBA" id="ARBA00009431"/>
    </source>
</evidence>
<dbReference type="InterPro" id="IPR001563">
    <property type="entry name" value="Peptidase_S10"/>
</dbReference>
<feature type="domain" description="RNase H type-1" evidence="2">
    <location>
        <begin position="500"/>
        <end position="602"/>
    </location>
</feature>
<comment type="caution">
    <text evidence="3">The sequence shown here is derived from an EMBL/GenBank/DDBJ whole genome shotgun (WGS) entry which is preliminary data.</text>
</comment>
<proteinExistence type="inferred from homology"/>
<dbReference type="EMBL" id="JBBPBN010000045">
    <property type="protein sequence ID" value="KAK8995760.1"/>
    <property type="molecule type" value="Genomic_DNA"/>
</dbReference>
<accession>A0ABR2Q5M7</accession>
<dbReference type="Pfam" id="PF13456">
    <property type="entry name" value="RVT_3"/>
    <property type="match status" value="1"/>
</dbReference>
<dbReference type="Pfam" id="PF00450">
    <property type="entry name" value="Peptidase_S10"/>
    <property type="match status" value="1"/>
</dbReference>
<dbReference type="PANTHER" id="PTHR11802:SF450">
    <property type="entry name" value="SERINE CARBOXYPEPTIDASE-LIKE 7"/>
    <property type="match status" value="1"/>
</dbReference>
<keyword evidence="4" id="KW-1185">Reference proteome</keyword>